<proteinExistence type="inferred from homology"/>
<dbReference type="AlphaFoldDB" id="A0A2M7XX09"/>
<evidence type="ECO:0000313" key="3">
    <source>
        <dbReference type="EMBL" id="PJA55275.1"/>
    </source>
</evidence>
<dbReference type="NCBIfam" id="TIGR00730">
    <property type="entry name" value="Rossman fold protein, TIGR00730 family"/>
    <property type="match status" value="1"/>
</dbReference>
<dbReference type="PANTHER" id="PTHR31223">
    <property type="entry name" value="LOG FAMILY PROTEIN YJL055W"/>
    <property type="match status" value="1"/>
</dbReference>
<dbReference type="InterPro" id="IPR031100">
    <property type="entry name" value="LOG_fam"/>
</dbReference>
<keyword evidence="2" id="KW-0378">Hydrolase</keyword>
<accession>A0A2M7XX09</accession>
<evidence type="ECO:0000256" key="2">
    <source>
        <dbReference type="RuleBase" id="RU363015"/>
    </source>
</evidence>
<organism evidence="3 4">
    <name type="scientific">Candidatus Roizmanbacteria bacterium CG_4_9_14_3_um_filter_33_18</name>
    <dbReference type="NCBI Taxonomy" id="1974841"/>
    <lineage>
        <taxon>Bacteria</taxon>
        <taxon>Candidatus Roizmaniibacteriota</taxon>
    </lineage>
</organism>
<reference evidence="4" key="1">
    <citation type="submission" date="2017-09" db="EMBL/GenBank/DDBJ databases">
        <title>Depth-based differentiation of microbial function through sediment-hosted aquifers and enrichment of novel symbionts in the deep terrestrial subsurface.</title>
        <authorList>
            <person name="Probst A.J."/>
            <person name="Ladd B."/>
            <person name="Jarett J.K."/>
            <person name="Geller-Mcgrath D.E."/>
            <person name="Sieber C.M.K."/>
            <person name="Emerson J.B."/>
            <person name="Anantharaman K."/>
            <person name="Thomas B.C."/>
            <person name="Malmstrom R."/>
            <person name="Stieglmeier M."/>
            <person name="Klingl A."/>
            <person name="Woyke T."/>
            <person name="Ryan C.M."/>
            <person name="Banfield J.F."/>
        </authorList>
    </citation>
    <scope>NUCLEOTIDE SEQUENCE [LARGE SCALE GENOMIC DNA]</scope>
</reference>
<dbReference type="Proteomes" id="UP000229647">
    <property type="component" value="Unassembled WGS sequence"/>
</dbReference>
<dbReference type="PANTHER" id="PTHR31223:SF70">
    <property type="entry name" value="LOG FAMILY PROTEIN YJL055W"/>
    <property type="match status" value="1"/>
</dbReference>
<dbReference type="GO" id="GO:0016799">
    <property type="term" value="F:hydrolase activity, hydrolyzing N-glycosyl compounds"/>
    <property type="evidence" value="ECO:0007669"/>
    <property type="project" value="TreeGrafter"/>
</dbReference>
<comment type="similarity">
    <text evidence="1 2">Belongs to the LOG family.</text>
</comment>
<dbReference type="EMBL" id="PFWL01000178">
    <property type="protein sequence ID" value="PJA55275.1"/>
    <property type="molecule type" value="Genomic_DNA"/>
</dbReference>
<name>A0A2M7XX09_9BACT</name>
<dbReference type="InterPro" id="IPR005269">
    <property type="entry name" value="LOG"/>
</dbReference>
<comment type="caution">
    <text evidence="3">The sequence shown here is derived from an EMBL/GenBank/DDBJ whole genome shotgun (WGS) entry which is preliminary data.</text>
</comment>
<dbReference type="Gene3D" id="3.40.50.450">
    <property type="match status" value="1"/>
</dbReference>
<evidence type="ECO:0000313" key="4">
    <source>
        <dbReference type="Proteomes" id="UP000229647"/>
    </source>
</evidence>
<dbReference type="GO" id="GO:0009691">
    <property type="term" value="P:cytokinin biosynthetic process"/>
    <property type="evidence" value="ECO:0007669"/>
    <property type="project" value="UniProtKB-UniRule"/>
</dbReference>
<keyword evidence="2" id="KW-0203">Cytokinin biosynthesis</keyword>
<gene>
    <name evidence="3" type="ORF">CO165_04430</name>
</gene>
<dbReference type="SUPFAM" id="SSF102405">
    <property type="entry name" value="MCP/YpsA-like"/>
    <property type="match status" value="1"/>
</dbReference>
<dbReference type="Pfam" id="PF03641">
    <property type="entry name" value="Lysine_decarbox"/>
    <property type="match status" value="1"/>
</dbReference>
<protein>
    <recommendedName>
        <fullName evidence="2">Cytokinin riboside 5'-monophosphate phosphoribohydrolase</fullName>
        <ecNumber evidence="2">3.2.2.n1</ecNumber>
    </recommendedName>
</protein>
<dbReference type="EC" id="3.2.2.n1" evidence="2"/>
<evidence type="ECO:0000256" key="1">
    <source>
        <dbReference type="ARBA" id="ARBA00006763"/>
    </source>
</evidence>
<sequence>MKNICVYCSTNDVDKKYIEVTKHLGELIAKNNFNLVWGGGNKGLMGVVAESVQKNGGKIFGVTIEFLKGHRRMNADEMIITKDFPERKKLLLKKADAIVLLPGGVGSLDEITEAIELKKHDFHLKPVVALNTDKFYEGLKIQLKRMEKDGFLTKSVNDFLYFADTPLEAINYIVKSFRK</sequence>
<dbReference type="GO" id="GO:0005829">
    <property type="term" value="C:cytosol"/>
    <property type="evidence" value="ECO:0007669"/>
    <property type="project" value="TreeGrafter"/>
</dbReference>